<feature type="active site" evidence="10">
    <location>
        <position position="546"/>
    </location>
</feature>
<comment type="similarity">
    <text evidence="2 12">Belongs to the peptidase M36 family.</text>
</comment>
<protein>
    <recommendedName>
        <fullName evidence="12">Extracellular metalloproteinase</fullName>
        <ecNumber evidence="12">3.4.24.-</ecNumber>
    </recommendedName>
    <alternativeName>
        <fullName evidence="12">Fungalysin</fullName>
    </alternativeName>
</protein>
<dbReference type="OrthoDB" id="3227768at2759"/>
<keyword evidence="7 11" id="KW-0862">Zinc</keyword>
<keyword evidence="9 12" id="KW-0865">Zymogen</keyword>
<dbReference type="OMA" id="KFNDHPP"/>
<keyword evidence="6 12" id="KW-0378">Hydrolase</keyword>
<dbReference type="Pfam" id="PF02128">
    <property type="entry name" value="Peptidase_M36"/>
    <property type="match status" value="1"/>
</dbReference>
<evidence type="ECO:0000256" key="7">
    <source>
        <dbReference type="ARBA" id="ARBA00022833"/>
    </source>
</evidence>
<organism evidence="13 14">
    <name type="scientific">Grifola frondosa</name>
    <name type="common">Maitake</name>
    <name type="synonym">Polyporus frondosus</name>
    <dbReference type="NCBI Taxonomy" id="5627"/>
    <lineage>
        <taxon>Eukaryota</taxon>
        <taxon>Fungi</taxon>
        <taxon>Dikarya</taxon>
        <taxon>Basidiomycota</taxon>
        <taxon>Agaricomycotina</taxon>
        <taxon>Agaricomycetes</taxon>
        <taxon>Polyporales</taxon>
        <taxon>Grifolaceae</taxon>
        <taxon>Grifola</taxon>
    </lineage>
</organism>
<evidence type="ECO:0000256" key="5">
    <source>
        <dbReference type="ARBA" id="ARBA00022723"/>
    </source>
</evidence>
<dbReference type="GO" id="GO:0006508">
    <property type="term" value="P:proteolysis"/>
    <property type="evidence" value="ECO:0007669"/>
    <property type="project" value="UniProtKB-KW"/>
</dbReference>
<evidence type="ECO:0000313" key="14">
    <source>
        <dbReference type="Proteomes" id="UP000092993"/>
    </source>
</evidence>
<dbReference type="PANTHER" id="PTHR33478:SF1">
    <property type="entry name" value="EXTRACELLULAR METALLOPROTEINASE MEP"/>
    <property type="match status" value="1"/>
</dbReference>
<dbReference type="SUPFAM" id="SSF55486">
    <property type="entry name" value="Metalloproteases ('zincins'), catalytic domain"/>
    <property type="match status" value="1"/>
</dbReference>
<dbReference type="EC" id="3.4.24.-" evidence="12"/>
<dbReference type="GO" id="GO:0005615">
    <property type="term" value="C:extracellular space"/>
    <property type="evidence" value="ECO:0007669"/>
    <property type="project" value="InterPro"/>
</dbReference>
<comment type="cofactor">
    <cofactor evidence="11">
        <name>Zn(2+)</name>
        <dbReference type="ChEBI" id="CHEBI:29105"/>
    </cofactor>
    <text evidence="11">Binds 1 zinc ion per subunit.</text>
</comment>
<feature type="binding site" evidence="11">
    <location>
        <position position="545"/>
    </location>
    <ligand>
        <name>Zn(2+)</name>
        <dbReference type="ChEBI" id="CHEBI:29105"/>
        <note>catalytic</note>
    </ligand>
</feature>
<evidence type="ECO:0000256" key="1">
    <source>
        <dbReference type="ARBA" id="ARBA00004613"/>
    </source>
</evidence>
<keyword evidence="4 12" id="KW-0645">Protease</keyword>
<dbReference type="PRINTS" id="PR00999">
    <property type="entry name" value="FUNGALYSIN"/>
</dbReference>
<evidence type="ECO:0000256" key="3">
    <source>
        <dbReference type="ARBA" id="ARBA00022525"/>
    </source>
</evidence>
<dbReference type="AlphaFoldDB" id="A0A1C7M249"/>
<dbReference type="EMBL" id="LUGG01000013">
    <property type="protein sequence ID" value="OBZ71043.1"/>
    <property type="molecule type" value="Genomic_DNA"/>
</dbReference>
<dbReference type="InterPro" id="IPR001842">
    <property type="entry name" value="Peptidase_M36"/>
</dbReference>
<evidence type="ECO:0000256" key="2">
    <source>
        <dbReference type="ARBA" id="ARBA00006006"/>
    </source>
</evidence>
<name>A0A1C7M249_GRIFR</name>
<feature type="binding site" evidence="11">
    <location>
        <position position="574"/>
    </location>
    <ligand>
        <name>Zn(2+)</name>
        <dbReference type="ChEBI" id="CHEBI:29105"/>
        <note>catalytic</note>
    </ligand>
</feature>
<dbReference type="InterPro" id="IPR027268">
    <property type="entry name" value="Peptidase_M4/M1_CTD_sf"/>
</dbReference>
<evidence type="ECO:0000256" key="8">
    <source>
        <dbReference type="ARBA" id="ARBA00023049"/>
    </source>
</evidence>
<dbReference type="GO" id="GO:0004222">
    <property type="term" value="F:metalloendopeptidase activity"/>
    <property type="evidence" value="ECO:0007669"/>
    <property type="project" value="InterPro"/>
</dbReference>
<dbReference type="CDD" id="cd09596">
    <property type="entry name" value="M36"/>
    <property type="match status" value="1"/>
</dbReference>
<reference evidence="13 14" key="1">
    <citation type="submission" date="2016-03" db="EMBL/GenBank/DDBJ databases">
        <title>Whole genome sequencing of Grifola frondosa 9006-11.</title>
        <authorList>
            <person name="Min B."/>
            <person name="Park H."/>
            <person name="Kim J.-G."/>
            <person name="Cho H."/>
            <person name="Oh Y.-L."/>
            <person name="Kong W.-S."/>
            <person name="Choi I.-G."/>
        </authorList>
    </citation>
    <scope>NUCLEOTIDE SEQUENCE [LARGE SCALE GENOMIC DNA]</scope>
    <source>
        <strain evidence="13 14">9006-11</strain>
    </source>
</reference>
<sequence>MNELTGRSFLERIAELVIAWQALSRTSARLTRIQCLEVDMASRQLLFPFTSLWRRCCKLNGIWVSKADHCENCTGIVRRISMLGSDIAYVFVSRITELVDVNNIDTRMLQASATASMSQITLLEQTAYYRTDTLAEIVSSLVLHYDDCPRLSLSFKFFKSVLLAITIASRSFAAPWLNSSNIVTPQIRDTGMDIESFYPESTFETFGDGIDHPMSKRDDFDLEAAAKAFIQSRLNVDSDTVAFRSGFSSDVAKHAFIKQQINGIPIANAVANVAFNNDKVVSFGSSFVKPTSIPSITPSISVDDAISKAESALSGKFNDHPPTIEFIAKQDGSVALAHVVQVQNNDVGVWFEAFVDAHTGDIVHITNFVAKAAYLAIPITNANPFGGFQVLNNPQDYSASPYGWHNTGTGETFDTSGNNAIAYKGIQSSTAIQSSSYQNFTYVQDPNQDPTVAVNLNAAITNAFYVTNTLHDISYKYGFTEAAFNFQNNNFDRGGARNDRVLIAVQNPAFFATPPDGQSGYMQLLLWTYTQPSRDVSFENDIVTHEFTHGISNRLIGGGTGQCLQIAEALGLGEGWSDAMAEWTSHTSAAVPDYVIGAYVTNNPAGIRRYPYSTSATTNPLRYSSLQLSTEPHAIGEVWANMLHNVYARLVAVNGFSQDAHTNPTSAGGNTVFLHLFIDSMSLMPCNPTFLAARNTWIQADINRYGGRNYCLLWNAFASRGLGLYAANHQDDFTVPLGC</sequence>
<keyword evidence="3 12" id="KW-0964">Secreted</keyword>
<dbReference type="Gene3D" id="3.10.170.10">
    <property type="match status" value="1"/>
</dbReference>
<comment type="subcellular location">
    <subcellularLocation>
        <location evidence="1 12">Secreted</location>
    </subcellularLocation>
</comment>
<evidence type="ECO:0000313" key="13">
    <source>
        <dbReference type="EMBL" id="OBZ71043.1"/>
    </source>
</evidence>
<evidence type="ECO:0000256" key="4">
    <source>
        <dbReference type="ARBA" id="ARBA00022670"/>
    </source>
</evidence>
<dbReference type="InterPro" id="IPR050371">
    <property type="entry name" value="Fungal_virulence_M36"/>
</dbReference>
<accession>A0A1C7M249</accession>
<dbReference type="PANTHER" id="PTHR33478">
    <property type="entry name" value="EXTRACELLULAR METALLOPROTEINASE MEP"/>
    <property type="match status" value="1"/>
</dbReference>
<dbReference type="Proteomes" id="UP000092993">
    <property type="component" value="Unassembled WGS sequence"/>
</dbReference>
<feature type="binding site" evidence="11">
    <location>
        <position position="549"/>
    </location>
    <ligand>
        <name>Zn(2+)</name>
        <dbReference type="ChEBI" id="CHEBI:29105"/>
        <note>catalytic</note>
    </ligand>
</feature>
<evidence type="ECO:0000256" key="11">
    <source>
        <dbReference type="PIRSR" id="PIRSR601842-2"/>
    </source>
</evidence>
<evidence type="ECO:0000256" key="9">
    <source>
        <dbReference type="ARBA" id="ARBA00023145"/>
    </source>
</evidence>
<keyword evidence="5 11" id="KW-0479">Metal-binding</keyword>
<evidence type="ECO:0000256" key="12">
    <source>
        <dbReference type="RuleBase" id="RU364017"/>
    </source>
</evidence>
<comment type="caution">
    <text evidence="13">The sequence shown here is derived from an EMBL/GenBank/DDBJ whole genome shotgun (WGS) entry which is preliminary data.</text>
</comment>
<evidence type="ECO:0000256" key="10">
    <source>
        <dbReference type="PIRSR" id="PIRSR601842-1"/>
    </source>
</evidence>
<gene>
    <name evidence="13" type="primary">MEP5</name>
    <name evidence="13" type="ORF">A0H81_09031</name>
</gene>
<proteinExistence type="inferred from homology"/>
<keyword evidence="14" id="KW-1185">Reference proteome</keyword>
<dbReference type="Gene3D" id="1.10.390.10">
    <property type="entry name" value="Neutral Protease Domain 2"/>
    <property type="match status" value="1"/>
</dbReference>
<dbReference type="GO" id="GO:0008270">
    <property type="term" value="F:zinc ion binding"/>
    <property type="evidence" value="ECO:0007669"/>
    <property type="project" value="InterPro"/>
</dbReference>
<evidence type="ECO:0000256" key="6">
    <source>
        <dbReference type="ARBA" id="ARBA00022801"/>
    </source>
</evidence>
<keyword evidence="8 12" id="KW-0482">Metalloprotease</keyword>